<reference evidence="2" key="1">
    <citation type="journal article" date="2021" name="ISME J.">
        <title>Evolutionary origin and ecological implication of a unique nif island in free-living Bradyrhizobium lineages.</title>
        <authorList>
            <person name="Tao J."/>
        </authorList>
    </citation>
    <scope>NUCLEOTIDE SEQUENCE [LARGE SCALE GENOMIC DNA]</scope>
    <source>
        <strain evidence="2">SZCCT0434</strain>
    </source>
</reference>
<comment type="caution">
    <text evidence="1">The sequence shown here is derived from an EMBL/GenBank/DDBJ whole genome shotgun (WGS) entry which is preliminary data.</text>
</comment>
<evidence type="ECO:0000313" key="1">
    <source>
        <dbReference type="EMBL" id="MBR0799276.1"/>
    </source>
</evidence>
<organism evidence="1 2">
    <name type="scientific">Bradyrhizobium jicamae</name>
    <dbReference type="NCBI Taxonomy" id="280332"/>
    <lineage>
        <taxon>Bacteria</taxon>
        <taxon>Pseudomonadati</taxon>
        <taxon>Pseudomonadota</taxon>
        <taxon>Alphaproteobacteria</taxon>
        <taxon>Hyphomicrobiales</taxon>
        <taxon>Nitrobacteraceae</taxon>
        <taxon>Bradyrhizobium</taxon>
    </lineage>
</organism>
<protein>
    <submittedName>
        <fullName evidence="1">ABC transporter substrate-binding protein</fullName>
    </submittedName>
</protein>
<gene>
    <name evidence="1" type="ORF">JQ615_28190</name>
</gene>
<keyword evidence="2" id="KW-1185">Reference proteome</keyword>
<dbReference type="EMBL" id="JAFCJH010000036">
    <property type="protein sequence ID" value="MBR0799276.1"/>
    <property type="molecule type" value="Genomic_DNA"/>
</dbReference>
<dbReference type="Proteomes" id="UP001315278">
    <property type="component" value="Unassembled WGS sequence"/>
</dbReference>
<dbReference type="CDD" id="cd06325">
    <property type="entry name" value="PBP1_ABC_unchar_transporter"/>
    <property type="match status" value="1"/>
</dbReference>
<dbReference type="RefSeq" id="WP_212494164.1">
    <property type="nucleotide sequence ID" value="NZ_JAFCJH010000036.1"/>
</dbReference>
<dbReference type="InterPro" id="IPR007487">
    <property type="entry name" value="ABC_transpt-TYRBP-like"/>
</dbReference>
<name>A0ABS5FSN8_9BRAD</name>
<proteinExistence type="predicted"/>
<sequence length="342" mass="37354">MRRREFITGTAATAAMGFARPTFAQTETRLPAIKRIAMVHPSEPPEGLSINGRPAYKAFFGELNKLGYNEGQNLILERYSAFGHSNGYEDVARAIVAGHPDLIVSLGGPVTRVLKPLTATIPILAITSDPVAGGMVTNLAKPDRNITGATTDVGLEIWGKRLELLRETVGKLINVRFLMPPSLIAFWEMAGGPARALEAARRDGIAFGTALVAEPFDWQDFERKFNAMAAEKVDGLMVGAVAEFFTYRQLIVDAAARHHLPAIYFAREWVDIGGLLSYGYDTVAIMRRIADMTDQILKGAKPGDIPFYQPTKLELVLNRTTARSLELEFPPSLLAAADEIIG</sequence>
<dbReference type="PANTHER" id="PTHR35271">
    <property type="entry name" value="ABC TRANSPORTER, SUBSTRATE-BINDING LIPOPROTEIN-RELATED"/>
    <property type="match status" value="1"/>
</dbReference>
<accession>A0ABS5FSN8</accession>
<dbReference type="PANTHER" id="PTHR35271:SF1">
    <property type="entry name" value="ABC TRANSPORTER, SUBSTRATE-BINDING LIPOPROTEIN"/>
    <property type="match status" value="1"/>
</dbReference>
<dbReference type="Pfam" id="PF04392">
    <property type="entry name" value="ABC_sub_bind"/>
    <property type="match status" value="1"/>
</dbReference>
<evidence type="ECO:0000313" key="2">
    <source>
        <dbReference type="Proteomes" id="UP001315278"/>
    </source>
</evidence>
<dbReference type="Gene3D" id="3.40.50.2300">
    <property type="match status" value="2"/>
</dbReference>